<accession>A0A839QVC4</accession>
<feature type="transmembrane region" description="Helical" evidence="1">
    <location>
        <begin position="109"/>
        <end position="134"/>
    </location>
</feature>
<dbReference type="AlphaFoldDB" id="A0A839QVC4"/>
<dbReference type="RefSeq" id="WP_183376894.1">
    <property type="nucleotide sequence ID" value="NZ_CBCSFZ010000020.1"/>
</dbReference>
<protein>
    <submittedName>
        <fullName evidence="2">Uncharacterized protein</fullName>
    </submittedName>
</protein>
<dbReference type="EMBL" id="JACHWP010000007">
    <property type="protein sequence ID" value="MBB3023588.1"/>
    <property type="molecule type" value="Genomic_DNA"/>
</dbReference>
<evidence type="ECO:0000313" key="3">
    <source>
        <dbReference type="Proteomes" id="UP000568050"/>
    </source>
</evidence>
<reference evidence="2 3" key="1">
    <citation type="submission" date="2020-08" db="EMBL/GenBank/DDBJ databases">
        <title>Sequencing the genomes of 1000 actinobacteria strains.</title>
        <authorList>
            <person name="Klenk H.-P."/>
        </authorList>
    </citation>
    <scope>NUCLEOTIDE SEQUENCE [LARGE SCALE GENOMIC DNA]</scope>
    <source>
        <strain evidence="2 3">DSM 23040</strain>
    </source>
</reference>
<name>A0A839QVC4_9MICO</name>
<feature type="transmembrane region" description="Helical" evidence="1">
    <location>
        <begin position="47"/>
        <end position="74"/>
    </location>
</feature>
<dbReference type="Proteomes" id="UP000568050">
    <property type="component" value="Unassembled WGS sequence"/>
</dbReference>
<sequence length="163" mass="16918">MPTEAAISYVTNLILLIIGLVIAALVMLIGVPALLLGLPAIGAAGPAGIGFLLVGIVIIALALLLSVVSVIALLKIREQQNWARWLLLATTLFSIIMDATPSSTETDPIVAGAATGTGVFTTLLTLVLLALLFLPRSNAWFQAADEQKRADRAGHHGPTGPAH</sequence>
<keyword evidence="1" id="KW-1133">Transmembrane helix</keyword>
<keyword evidence="1" id="KW-0472">Membrane</keyword>
<comment type="caution">
    <text evidence="2">The sequence shown here is derived from an EMBL/GenBank/DDBJ whole genome shotgun (WGS) entry which is preliminary data.</text>
</comment>
<evidence type="ECO:0000313" key="2">
    <source>
        <dbReference type="EMBL" id="MBB3023588.1"/>
    </source>
</evidence>
<feature type="transmembrane region" description="Helical" evidence="1">
    <location>
        <begin position="12"/>
        <end position="35"/>
    </location>
</feature>
<feature type="transmembrane region" description="Helical" evidence="1">
    <location>
        <begin position="81"/>
        <end position="97"/>
    </location>
</feature>
<proteinExistence type="predicted"/>
<keyword evidence="3" id="KW-1185">Reference proteome</keyword>
<gene>
    <name evidence="2" type="ORF">FHX50_001885</name>
</gene>
<organism evidence="2 3">
    <name type="scientific">Helcobacillus massiliensis</name>
    <dbReference type="NCBI Taxonomy" id="521392"/>
    <lineage>
        <taxon>Bacteria</taxon>
        <taxon>Bacillati</taxon>
        <taxon>Actinomycetota</taxon>
        <taxon>Actinomycetes</taxon>
        <taxon>Micrococcales</taxon>
        <taxon>Dermabacteraceae</taxon>
        <taxon>Helcobacillus</taxon>
    </lineage>
</organism>
<keyword evidence="1" id="KW-0812">Transmembrane</keyword>
<evidence type="ECO:0000256" key="1">
    <source>
        <dbReference type="SAM" id="Phobius"/>
    </source>
</evidence>